<dbReference type="InterPro" id="IPR042467">
    <property type="entry name" value="Peptidase_C65_otubain_sub2"/>
</dbReference>
<dbReference type="Gene3D" id="1.20.1300.20">
    <property type="entry name" value="Peptidase C65 Otubain, subdomain 2"/>
    <property type="match status" value="1"/>
</dbReference>
<name>A0A816F9M9_9BILA</name>
<accession>A0A816F9M9</accession>
<dbReference type="PANTHER" id="PTHR12931">
    <property type="entry name" value="UBIQUITIN THIOLESTERASE PROTEIN OTUB"/>
    <property type="match status" value="1"/>
</dbReference>
<dbReference type="PANTHER" id="PTHR12931:SF15">
    <property type="entry name" value="UBIQUITIN THIOESTERASE OTUBAIN-LIKE"/>
    <property type="match status" value="1"/>
</dbReference>
<dbReference type="Proteomes" id="UP000663870">
    <property type="component" value="Unassembled WGS sequence"/>
</dbReference>
<organism evidence="2 3">
    <name type="scientific">Rotaria sordida</name>
    <dbReference type="NCBI Taxonomy" id="392033"/>
    <lineage>
        <taxon>Eukaryota</taxon>
        <taxon>Metazoa</taxon>
        <taxon>Spiralia</taxon>
        <taxon>Gnathifera</taxon>
        <taxon>Rotifera</taxon>
        <taxon>Eurotatoria</taxon>
        <taxon>Bdelloidea</taxon>
        <taxon>Philodinida</taxon>
        <taxon>Philodinidae</taxon>
        <taxon>Rotaria</taxon>
    </lineage>
</organism>
<proteinExistence type="predicted"/>
<evidence type="ECO:0000313" key="3">
    <source>
        <dbReference type="Proteomes" id="UP000663870"/>
    </source>
</evidence>
<feature type="non-terminal residue" evidence="2">
    <location>
        <position position="1"/>
    </location>
</feature>
<dbReference type="GO" id="GO:0071108">
    <property type="term" value="P:protein K48-linked deubiquitination"/>
    <property type="evidence" value="ECO:0007669"/>
    <property type="project" value="TreeGrafter"/>
</dbReference>
<dbReference type="InterPro" id="IPR019400">
    <property type="entry name" value="Peptidase_C65_otubain"/>
</dbReference>
<dbReference type="Pfam" id="PF10275">
    <property type="entry name" value="Peptidase_C65"/>
    <property type="match status" value="1"/>
</dbReference>
<protein>
    <submittedName>
        <fullName evidence="2">Uncharacterized protein</fullName>
    </submittedName>
</protein>
<reference evidence="2" key="1">
    <citation type="submission" date="2021-02" db="EMBL/GenBank/DDBJ databases">
        <authorList>
            <person name="Nowell W R."/>
        </authorList>
    </citation>
    <scope>NUCLEOTIDE SEQUENCE</scope>
</reference>
<dbReference type="AlphaFoldDB" id="A0A816F9M9"/>
<comment type="caution">
    <text evidence="2">The sequence shown here is derived from an EMBL/GenBank/DDBJ whole genome shotgun (WGS) entry which is preliminary data.</text>
</comment>
<dbReference type="EMBL" id="CAJNOL010011778">
    <property type="protein sequence ID" value="CAF1656998.1"/>
    <property type="molecule type" value="Genomic_DNA"/>
</dbReference>
<evidence type="ECO:0000313" key="1">
    <source>
        <dbReference type="EMBL" id="CAF1506380.1"/>
    </source>
</evidence>
<dbReference type="InterPro" id="IPR038765">
    <property type="entry name" value="Papain-like_cys_pep_sf"/>
</dbReference>
<dbReference type="Proteomes" id="UP000663854">
    <property type="component" value="Unassembled WGS sequence"/>
</dbReference>
<keyword evidence="3" id="KW-1185">Reference proteome</keyword>
<gene>
    <name evidence="2" type="ORF">JXQ802_LOCUS55451</name>
    <name evidence="1" type="ORF">PYM288_LOCUS38920</name>
</gene>
<dbReference type="EMBL" id="CAJNOH010009969">
    <property type="protein sequence ID" value="CAF1506380.1"/>
    <property type="molecule type" value="Genomic_DNA"/>
</dbReference>
<dbReference type="SUPFAM" id="SSF54001">
    <property type="entry name" value="Cysteine proteinases"/>
    <property type="match status" value="1"/>
</dbReference>
<evidence type="ECO:0000313" key="2">
    <source>
        <dbReference type="EMBL" id="CAF1656998.1"/>
    </source>
</evidence>
<sequence length="123" mass="14723">ESQRLVSDRIPTAQLQNEYASDDKIYQDKIAELTKTYKYIRRIRSDGNEFERFRQLTYDLKDQLIKLDYLDFTVEDVRDVVIEMIDNISKEGNEQSLIKNFRLPSNSDYFVAYLQQIIIEIRT</sequence>
<dbReference type="GO" id="GO:0043130">
    <property type="term" value="F:ubiquitin binding"/>
    <property type="evidence" value="ECO:0007669"/>
    <property type="project" value="TreeGrafter"/>
</dbReference>
<dbReference type="GO" id="GO:0005634">
    <property type="term" value="C:nucleus"/>
    <property type="evidence" value="ECO:0007669"/>
    <property type="project" value="TreeGrafter"/>
</dbReference>
<dbReference type="GO" id="GO:0004843">
    <property type="term" value="F:cysteine-type deubiquitinase activity"/>
    <property type="evidence" value="ECO:0007669"/>
    <property type="project" value="TreeGrafter"/>
</dbReference>